<keyword evidence="13 19" id="KW-0472">Membrane</keyword>
<organism evidence="21 22">
    <name type="scientific">Panaeolus cyanescens</name>
    <dbReference type="NCBI Taxonomy" id="181874"/>
    <lineage>
        <taxon>Eukaryota</taxon>
        <taxon>Fungi</taxon>
        <taxon>Dikarya</taxon>
        <taxon>Basidiomycota</taxon>
        <taxon>Agaricomycotina</taxon>
        <taxon>Agaricomycetes</taxon>
        <taxon>Agaricomycetidae</taxon>
        <taxon>Agaricales</taxon>
        <taxon>Agaricineae</taxon>
        <taxon>Galeropsidaceae</taxon>
        <taxon>Panaeolus</taxon>
    </lineage>
</organism>
<evidence type="ECO:0000256" key="5">
    <source>
        <dbReference type="ARBA" id="ARBA00006185"/>
    </source>
</evidence>
<evidence type="ECO:0000256" key="13">
    <source>
        <dbReference type="ARBA" id="ARBA00023136"/>
    </source>
</evidence>
<feature type="region of interest" description="Disordered" evidence="20">
    <location>
        <begin position="1"/>
        <end position="210"/>
    </location>
</feature>
<evidence type="ECO:0000256" key="1">
    <source>
        <dbReference type="ARBA" id="ARBA00004439"/>
    </source>
</evidence>
<dbReference type="GO" id="GO:0030659">
    <property type="term" value="C:cytoplasmic vesicle membrane"/>
    <property type="evidence" value="ECO:0007669"/>
    <property type="project" value="UniProtKB-SubCell"/>
</dbReference>
<comment type="caution">
    <text evidence="21">The sequence shown here is derived from an EMBL/GenBank/DDBJ whole genome shotgun (WGS) entry which is preliminary data.</text>
</comment>
<keyword evidence="22" id="KW-1185">Reference proteome</keyword>
<dbReference type="Pfam" id="PF04109">
    <property type="entry name" value="ATG9"/>
    <property type="match status" value="1"/>
</dbReference>
<comment type="catalytic activity">
    <reaction evidence="15">
        <text>a 1,2-diacyl-sn-glycero-3-phospho-L-serine(in) = a 1,2-diacyl-sn-glycero-3-phospho-L-serine(out)</text>
        <dbReference type="Rhea" id="RHEA:38663"/>
        <dbReference type="ChEBI" id="CHEBI:57262"/>
    </reaction>
</comment>
<dbReference type="InterPro" id="IPR007241">
    <property type="entry name" value="Autophagy-rel_prot_9"/>
</dbReference>
<evidence type="ECO:0000256" key="19">
    <source>
        <dbReference type="RuleBase" id="RU364027"/>
    </source>
</evidence>
<feature type="compositionally biased region" description="Basic and acidic residues" evidence="20">
    <location>
        <begin position="127"/>
        <end position="136"/>
    </location>
</feature>
<dbReference type="STRING" id="181874.A0A409Y743"/>
<reference evidence="21 22" key="1">
    <citation type="journal article" date="2018" name="Evol. Lett.">
        <title>Horizontal gene cluster transfer increased hallucinogenic mushroom diversity.</title>
        <authorList>
            <person name="Reynolds H.T."/>
            <person name="Vijayakumar V."/>
            <person name="Gluck-Thaler E."/>
            <person name="Korotkin H.B."/>
            <person name="Matheny P.B."/>
            <person name="Slot J.C."/>
        </authorList>
    </citation>
    <scope>NUCLEOTIDE SEQUENCE [LARGE SCALE GENOMIC DNA]</scope>
    <source>
        <strain evidence="21 22">2629</strain>
    </source>
</reference>
<keyword evidence="9 19" id="KW-1133">Transmembrane helix</keyword>
<evidence type="ECO:0000256" key="3">
    <source>
        <dbReference type="ARBA" id="ARBA00004511"/>
    </source>
</evidence>
<name>A0A409Y743_9AGAR</name>
<gene>
    <name evidence="21" type="ORF">CVT24_003400</name>
</gene>
<accession>A0A409Y743</accession>
<evidence type="ECO:0000256" key="15">
    <source>
        <dbReference type="ARBA" id="ARBA00024479"/>
    </source>
</evidence>
<comment type="subcellular location">
    <subcellularLocation>
        <location evidence="1">Cytoplasmic vesicle membrane</location>
        <topology evidence="1">Multi-pass membrane protein</topology>
    </subcellularLocation>
    <subcellularLocation>
        <location evidence="2">Endoplasmic reticulum membrane</location>
        <topology evidence="2">Multi-pass membrane protein</topology>
    </subcellularLocation>
    <subcellularLocation>
        <location evidence="4">Golgi apparatus membrane</location>
        <topology evidence="4">Multi-pass membrane protein</topology>
    </subcellularLocation>
    <subcellularLocation>
        <location evidence="3 19">Preautophagosomal structure membrane</location>
        <topology evidence="3 19">Multi-pass membrane protein</topology>
    </subcellularLocation>
</comment>
<dbReference type="InParanoid" id="A0A409Y743"/>
<feature type="compositionally biased region" description="Polar residues" evidence="20">
    <location>
        <begin position="41"/>
        <end position="57"/>
    </location>
</feature>
<dbReference type="GO" id="GO:0034045">
    <property type="term" value="C:phagophore assembly site membrane"/>
    <property type="evidence" value="ECO:0007669"/>
    <property type="project" value="UniProtKB-SubCell"/>
</dbReference>
<protein>
    <recommendedName>
        <fullName evidence="6 19">Autophagy-related protein 9</fullName>
    </recommendedName>
</protein>
<evidence type="ECO:0000256" key="6">
    <source>
        <dbReference type="ARBA" id="ARBA00018074"/>
    </source>
</evidence>
<dbReference type="GO" id="GO:0034497">
    <property type="term" value="P:protein localization to phagophore assembly site"/>
    <property type="evidence" value="ECO:0007669"/>
    <property type="project" value="TreeGrafter"/>
</dbReference>
<evidence type="ECO:0000256" key="10">
    <source>
        <dbReference type="ARBA" id="ARBA00023006"/>
    </source>
</evidence>
<keyword evidence="8 19" id="KW-0812">Transmembrane</keyword>
<evidence type="ECO:0000256" key="12">
    <source>
        <dbReference type="ARBA" id="ARBA00023055"/>
    </source>
</evidence>
<dbReference type="GO" id="GO:0000422">
    <property type="term" value="P:autophagy of mitochondrion"/>
    <property type="evidence" value="ECO:0007669"/>
    <property type="project" value="TreeGrafter"/>
</dbReference>
<feature type="transmembrane region" description="Helical" evidence="19">
    <location>
        <begin position="281"/>
        <end position="303"/>
    </location>
</feature>
<evidence type="ECO:0000256" key="20">
    <source>
        <dbReference type="SAM" id="MobiDB-lite"/>
    </source>
</evidence>
<dbReference type="AlphaFoldDB" id="A0A409Y743"/>
<evidence type="ECO:0000256" key="7">
    <source>
        <dbReference type="ARBA" id="ARBA00022448"/>
    </source>
</evidence>
<keyword evidence="12 19" id="KW-0445">Lipid transport</keyword>
<evidence type="ECO:0000256" key="9">
    <source>
        <dbReference type="ARBA" id="ARBA00022989"/>
    </source>
</evidence>
<evidence type="ECO:0000256" key="2">
    <source>
        <dbReference type="ARBA" id="ARBA00004477"/>
    </source>
</evidence>
<dbReference type="GO" id="GO:0000139">
    <property type="term" value="C:Golgi membrane"/>
    <property type="evidence" value="ECO:0007669"/>
    <property type="project" value="UniProtKB-SubCell"/>
</dbReference>
<keyword evidence="10 19" id="KW-0072">Autophagy</keyword>
<keyword evidence="7 19" id="KW-0813">Transport</keyword>
<dbReference type="GO" id="GO:0005789">
    <property type="term" value="C:endoplasmic reticulum membrane"/>
    <property type="evidence" value="ECO:0007669"/>
    <property type="project" value="UniProtKB-SubCell"/>
</dbReference>
<dbReference type="PANTHER" id="PTHR13038">
    <property type="entry name" value="APG9 AUTOPHAGY 9"/>
    <property type="match status" value="1"/>
</dbReference>
<dbReference type="Proteomes" id="UP000284842">
    <property type="component" value="Unassembled WGS sequence"/>
</dbReference>
<comment type="function">
    <text evidence="19">Phospholipid scramblase involved in autophagy. Cycles between the preautophagosomal structure/phagophore assembly site (PAS) and the cytoplasmic vesicle pool and supplies membrane for the growing autophagosome. Lipid scramblase activity plays a key role in preautophagosomal structure/phagophore assembly by distributing the phospholipids that arrive through ATG2 from the cytoplasmic to the luminal leaflet of the bilayer, thereby driving autophagosomal membrane expansion.</text>
</comment>
<keyword evidence="14" id="KW-0968">Cytoplasmic vesicle</keyword>
<comment type="catalytic activity">
    <reaction evidence="16">
        <text>a 1,2-diacyl-sn-glycero-3-phosphoethanolamine(in) = a 1,2-diacyl-sn-glycero-3-phosphoethanolamine(out)</text>
        <dbReference type="Rhea" id="RHEA:38895"/>
        <dbReference type="ChEBI" id="CHEBI:64612"/>
    </reaction>
</comment>
<dbReference type="GO" id="GO:0061709">
    <property type="term" value="P:reticulophagy"/>
    <property type="evidence" value="ECO:0007669"/>
    <property type="project" value="TreeGrafter"/>
</dbReference>
<dbReference type="OrthoDB" id="2020634at2759"/>
<dbReference type="GO" id="GO:0034727">
    <property type="term" value="P:piecemeal microautophagy of the nucleus"/>
    <property type="evidence" value="ECO:0007669"/>
    <property type="project" value="TreeGrafter"/>
</dbReference>
<evidence type="ECO:0000256" key="14">
    <source>
        <dbReference type="ARBA" id="ARBA00023329"/>
    </source>
</evidence>
<evidence type="ECO:0000313" key="21">
    <source>
        <dbReference type="EMBL" id="PPQ98846.1"/>
    </source>
</evidence>
<dbReference type="GO" id="GO:0005776">
    <property type="term" value="C:autophagosome"/>
    <property type="evidence" value="ECO:0007669"/>
    <property type="project" value="TreeGrafter"/>
</dbReference>
<dbReference type="EMBL" id="NHTK01001375">
    <property type="protein sequence ID" value="PPQ98846.1"/>
    <property type="molecule type" value="Genomic_DNA"/>
</dbReference>
<evidence type="ECO:0000313" key="22">
    <source>
        <dbReference type="Proteomes" id="UP000284842"/>
    </source>
</evidence>
<evidence type="ECO:0000256" key="16">
    <source>
        <dbReference type="ARBA" id="ARBA00024615"/>
    </source>
</evidence>
<evidence type="ECO:0000256" key="17">
    <source>
        <dbReference type="ARBA" id="ARBA00024621"/>
    </source>
</evidence>
<evidence type="ECO:0000256" key="4">
    <source>
        <dbReference type="ARBA" id="ARBA00004653"/>
    </source>
</evidence>
<comment type="similarity">
    <text evidence="5 19">Belongs to the ATG9 family.</text>
</comment>
<sequence>MSRNSTSRSKRPSTGASFLQDSSLGGSARPSSSRPFLNMINPMNSTYHAYSPANQSLLEEEGESTHEEIDLESGPSTIFQSMHEARPTATTPTPTSPSPKAQGKRRMTRDSNSPGMPMRSSVLRPNIHKEDKMHETSDDEDPQNFMIEPTAQRGTSPALGDSPRIHENQRLHSLNASDGRKLPPGSPRKVHKPLSASPRSSKPSDLYDEDNVHVTDFQTLPTHSRGTSTRQKPVMRGLDEYEKALWNWVNVYNLDAFLQEVYQYYEGKGVYSIALSRGLNLLTVGFVIGFSTFLLGCIDYPALRRNEHTRLSDVIVERCVSK</sequence>
<proteinExistence type="inferred from homology"/>
<keyword evidence="11" id="KW-0333">Golgi apparatus</keyword>
<dbReference type="PANTHER" id="PTHR13038:SF10">
    <property type="entry name" value="AUTOPHAGY-RELATED PROTEIN 9"/>
    <property type="match status" value="1"/>
</dbReference>
<evidence type="ECO:0000256" key="8">
    <source>
        <dbReference type="ARBA" id="ARBA00022692"/>
    </source>
</evidence>
<dbReference type="GO" id="GO:0006869">
    <property type="term" value="P:lipid transport"/>
    <property type="evidence" value="ECO:0007669"/>
    <property type="project" value="UniProtKB-KW"/>
</dbReference>
<evidence type="ECO:0000256" key="18">
    <source>
        <dbReference type="ARBA" id="ARBA00024631"/>
    </source>
</evidence>
<feature type="compositionally biased region" description="Low complexity" evidence="20">
    <location>
        <begin position="22"/>
        <end position="35"/>
    </location>
</feature>
<comment type="caution">
    <text evidence="19">Lacks conserved residue(s) required for the propagation of feature annotation.</text>
</comment>
<evidence type="ECO:0000256" key="11">
    <source>
        <dbReference type="ARBA" id="ARBA00023034"/>
    </source>
</evidence>
<feature type="compositionally biased region" description="Polar residues" evidence="20">
    <location>
        <begin position="1"/>
        <end position="21"/>
    </location>
</feature>
<comment type="catalytic activity">
    <reaction evidence="18">
        <text>a 1,2-diacyl-sn-glycero-3-phosphocholine(in) = a 1,2-diacyl-sn-glycero-3-phosphocholine(out)</text>
        <dbReference type="Rhea" id="RHEA:38571"/>
        <dbReference type="ChEBI" id="CHEBI:57643"/>
    </reaction>
</comment>
<comment type="catalytic activity">
    <reaction evidence="17">
        <text>a 1,2-diacyl-sn-glycero-3-phospho-(1D-myo-inositol-3-phosphate)(in) = a 1,2-diacyl-sn-glycero-3-phospho-(1D-myo-inositol-3-phosphate)(out)</text>
        <dbReference type="Rhea" id="RHEA:67920"/>
        <dbReference type="ChEBI" id="CHEBI:58088"/>
    </reaction>
</comment>